<dbReference type="Pfam" id="PF00149">
    <property type="entry name" value="Metallophos"/>
    <property type="match status" value="1"/>
</dbReference>
<dbReference type="PROSITE" id="PS51318">
    <property type="entry name" value="TAT"/>
    <property type="match status" value="1"/>
</dbReference>
<dbReference type="SUPFAM" id="SSF56300">
    <property type="entry name" value="Metallo-dependent phosphatases"/>
    <property type="match status" value="1"/>
</dbReference>
<evidence type="ECO:0000256" key="2">
    <source>
        <dbReference type="ARBA" id="ARBA00022801"/>
    </source>
</evidence>
<evidence type="ECO:0000256" key="4">
    <source>
        <dbReference type="ARBA" id="ARBA00025742"/>
    </source>
</evidence>
<sequence length="307" mass="34015">MPIHQIPQSRRGFLKTTAIGGGTALLWSATQTASAASDNATVFALLSDTHIPSSPDRTSRGANMTENLQQVIGEVLTRKTPPSDLIVNGDCAHLKGLPGDYQNFVRCLGPAQQAGIALHLTMGNHDDRQPLYDALSDQRPTATPVMSKHVSVIETPHANWFLLDSLFRVNVVTGELGEAQIDWLAEQLDARSNKPAIVMTHHTPQFTAPQEDKPWNGISDTERLFEVLDSRKQVKAYLYGHSHHWSHSQRGHFHMINLPPVAYLFNKKDPNGWVEAVLTDNAMRLELRTLNPQHPLAGETIEVPWAS</sequence>
<name>A0ABY1QRZ0_9BACT</name>
<proteinExistence type="inferred from homology"/>
<dbReference type="RefSeq" id="WP_283435526.1">
    <property type="nucleotide sequence ID" value="NZ_FXUG01000026.1"/>
</dbReference>
<dbReference type="NCBIfam" id="TIGR01409">
    <property type="entry name" value="TAT_signal_seq"/>
    <property type="match status" value="1"/>
</dbReference>
<evidence type="ECO:0000256" key="1">
    <source>
        <dbReference type="ARBA" id="ARBA00022723"/>
    </source>
</evidence>
<accession>A0ABY1QRZ0</accession>
<keyword evidence="3" id="KW-0408">Iron</keyword>
<comment type="caution">
    <text evidence="6">The sequence shown here is derived from an EMBL/GenBank/DDBJ whole genome shotgun (WGS) entry which is preliminary data.</text>
</comment>
<dbReference type="Gene3D" id="3.60.21.10">
    <property type="match status" value="1"/>
</dbReference>
<evidence type="ECO:0000313" key="7">
    <source>
        <dbReference type="Proteomes" id="UP001158067"/>
    </source>
</evidence>
<keyword evidence="1" id="KW-0479">Metal-binding</keyword>
<evidence type="ECO:0000256" key="3">
    <source>
        <dbReference type="ARBA" id="ARBA00023004"/>
    </source>
</evidence>
<evidence type="ECO:0000259" key="5">
    <source>
        <dbReference type="Pfam" id="PF00149"/>
    </source>
</evidence>
<evidence type="ECO:0000313" key="6">
    <source>
        <dbReference type="EMBL" id="SMP78485.1"/>
    </source>
</evidence>
<gene>
    <name evidence="6" type="ORF">SAMN06265222_12630</name>
</gene>
<dbReference type="InterPro" id="IPR029052">
    <property type="entry name" value="Metallo-depent_PP-like"/>
</dbReference>
<keyword evidence="7" id="KW-1185">Reference proteome</keyword>
<reference evidence="6 7" key="1">
    <citation type="submission" date="2017-05" db="EMBL/GenBank/DDBJ databases">
        <authorList>
            <person name="Varghese N."/>
            <person name="Submissions S."/>
        </authorList>
    </citation>
    <scope>NUCLEOTIDE SEQUENCE [LARGE SCALE GENOMIC DNA]</scope>
    <source>
        <strain evidence="6 7">DSM 25457</strain>
    </source>
</reference>
<comment type="similarity">
    <text evidence="4">Belongs to the cyclic nucleotide phosphodiesterase class-III family.</text>
</comment>
<dbReference type="InterPro" id="IPR050884">
    <property type="entry name" value="CNP_phosphodiesterase-III"/>
</dbReference>
<dbReference type="InterPro" id="IPR019546">
    <property type="entry name" value="TAT_signal_bac_arc"/>
</dbReference>
<organism evidence="6 7">
    <name type="scientific">Neorhodopirellula lusitana</name>
    <dbReference type="NCBI Taxonomy" id="445327"/>
    <lineage>
        <taxon>Bacteria</taxon>
        <taxon>Pseudomonadati</taxon>
        <taxon>Planctomycetota</taxon>
        <taxon>Planctomycetia</taxon>
        <taxon>Pirellulales</taxon>
        <taxon>Pirellulaceae</taxon>
        <taxon>Neorhodopirellula</taxon>
    </lineage>
</organism>
<dbReference type="InterPro" id="IPR004843">
    <property type="entry name" value="Calcineurin-like_PHP"/>
</dbReference>
<dbReference type="EMBL" id="FXUG01000026">
    <property type="protein sequence ID" value="SMP78485.1"/>
    <property type="molecule type" value="Genomic_DNA"/>
</dbReference>
<dbReference type="PANTHER" id="PTHR42988:SF2">
    <property type="entry name" value="CYCLIC NUCLEOTIDE PHOSPHODIESTERASE CBUA0032-RELATED"/>
    <property type="match status" value="1"/>
</dbReference>
<dbReference type="InterPro" id="IPR006311">
    <property type="entry name" value="TAT_signal"/>
</dbReference>
<keyword evidence="2" id="KW-0378">Hydrolase</keyword>
<protein>
    <submittedName>
        <fullName evidence="6">Tat (Twin-arginine translocation) pathway signal sequence</fullName>
    </submittedName>
</protein>
<dbReference type="Proteomes" id="UP001158067">
    <property type="component" value="Unassembled WGS sequence"/>
</dbReference>
<feature type="domain" description="Calcineurin-like phosphoesterase" evidence="5">
    <location>
        <begin position="43"/>
        <end position="244"/>
    </location>
</feature>
<dbReference type="PANTHER" id="PTHR42988">
    <property type="entry name" value="PHOSPHOHYDROLASE"/>
    <property type="match status" value="1"/>
</dbReference>